<organism evidence="1 2">
    <name type="scientific">Camelus dromedarius</name>
    <name type="common">Dromedary</name>
    <name type="synonym">Arabian camel</name>
    <dbReference type="NCBI Taxonomy" id="9838"/>
    <lineage>
        <taxon>Eukaryota</taxon>
        <taxon>Metazoa</taxon>
        <taxon>Chordata</taxon>
        <taxon>Craniata</taxon>
        <taxon>Vertebrata</taxon>
        <taxon>Euteleostomi</taxon>
        <taxon>Mammalia</taxon>
        <taxon>Eutheria</taxon>
        <taxon>Laurasiatheria</taxon>
        <taxon>Artiodactyla</taxon>
        <taxon>Tylopoda</taxon>
        <taxon>Camelidae</taxon>
        <taxon>Camelus</taxon>
    </lineage>
</organism>
<gene>
    <name evidence="1" type="ORF">Cadr_000011767</name>
</gene>
<keyword evidence="2" id="KW-1185">Reference proteome</keyword>
<sequence>MEAWRLCHVHSSAPRPLAFLPTALLFTPKHATSQLPQVGRGNLRTTQVVILGEALGSDPESPAAHGLDSWGMGPCGCLHGEGLEMGRAQEERLRDEETENQRNLEIVLPLGLGTRTASHLCGTRSPRLGSWCVGPKGWGKAGIPGQQGDPPHHPIPIHSGDDNTTFLQVTPQFSGASYIFGVTPMLGTPPGSNSVSLTESPPTLPGLLRGDFGDSGIQAPSSFISQEPSCVGIPGPLPYSGMQPSLTLRVLTTSPLLPQT</sequence>
<dbReference type="EMBL" id="JWIN03000009">
    <property type="protein sequence ID" value="KAB1273810.1"/>
    <property type="molecule type" value="Genomic_DNA"/>
</dbReference>
<proteinExistence type="predicted"/>
<name>A0A5N4DS63_CAMDR</name>
<evidence type="ECO:0000313" key="1">
    <source>
        <dbReference type="EMBL" id="KAB1273810.1"/>
    </source>
</evidence>
<evidence type="ECO:0000313" key="2">
    <source>
        <dbReference type="Proteomes" id="UP000299084"/>
    </source>
</evidence>
<accession>A0A5N4DS63</accession>
<dbReference type="AlphaFoldDB" id="A0A5N4DS63"/>
<dbReference type="Proteomes" id="UP000299084">
    <property type="component" value="Unassembled WGS sequence"/>
</dbReference>
<reference evidence="1 2" key="1">
    <citation type="journal article" date="2019" name="Mol. Ecol. Resour.">
        <title>Improving Illumina assemblies with Hi-C and long reads: an example with the North African dromedary.</title>
        <authorList>
            <person name="Elbers J.P."/>
            <person name="Rogers M.F."/>
            <person name="Perelman P.L."/>
            <person name="Proskuryakova A.A."/>
            <person name="Serdyukova N.A."/>
            <person name="Johnson W.E."/>
            <person name="Horin P."/>
            <person name="Corander J."/>
            <person name="Murphy D."/>
            <person name="Burger P.A."/>
        </authorList>
    </citation>
    <scope>NUCLEOTIDE SEQUENCE [LARGE SCALE GENOMIC DNA]</scope>
    <source>
        <strain evidence="1">Drom800</strain>
        <tissue evidence="1">Blood</tissue>
    </source>
</reference>
<protein>
    <submittedName>
        <fullName evidence="1">Uncharacterized protein</fullName>
    </submittedName>
</protein>
<comment type="caution">
    <text evidence="1">The sequence shown here is derived from an EMBL/GenBank/DDBJ whole genome shotgun (WGS) entry which is preliminary data.</text>
</comment>